<dbReference type="CDD" id="cd03360">
    <property type="entry name" value="LbH_AT_putative"/>
    <property type="match status" value="1"/>
</dbReference>
<evidence type="ECO:0000313" key="7">
    <source>
        <dbReference type="Proteomes" id="UP000244962"/>
    </source>
</evidence>
<evidence type="ECO:0000256" key="2">
    <source>
        <dbReference type="ARBA" id="ARBA00022737"/>
    </source>
</evidence>
<evidence type="ECO:0000259" key="5">
    <source>
        <dbReference type="Pfam" id="PF17836"/>
    </source>
</evidence>
<dbReference type="Gene3D" id="2.160.10.10">
    <property type="entry name" value="Hexapeptide repeat proteins"/>
    <property type="match status" value="2"/>
</dbReference>
<reference evidence="7" key="1">
    <citation type="submission" date="2018-04" db="EMBL/GenBank/DDBJ databases">
        <authorList>
            <person name="Liu S."/>
            <person name="Wang Z."/>
            <person name="Li J."/>
        </authorList>
    </citation>
    <scope>NUCLEOTIDE SEQUENCE [LARGE SCALE GENOMIC DNA]</scope>
    <source>
        <strain evidence="7">622</strain>
    </source>
</reference>
<dbReference type="Pfam" id="PF17836">
    <property type="entry name" value="PglD_N"/>
    <property type="match status" value="1"/>
</dbReference>
<keyword evidence="2" id="KW-0677">Repeat</keyword>
<feature type="binding site" evidence="4">
    <location>
        <position position="80"/>
    </location>
    <ligand>
        <name>substrate</name>
    </ligand>
</feature>
<dbReference type="InterPro" id="IPR041561">
    <property type="entry name" value="PglD_N"/>
</dbReference>
<evidence type="ECO:0000256" key="1">
    <source>
        <dbReference type="ARBA" id="ARBA00022679"/>
    </source>
</evidence>
<dbReference type="PANTHER" id="PTHR43300:SF7">
    <property type="entry name" value="UDP-N-ACETYLBACILLOSAMINE N-ACETYLTRANSFERASE"/>
    <property type="match status" value="1"/>
</dbReference>
<evidence type="ECO:0000256" key="4">
    <source>
        <dbReference type="PIRSR" id="PIRSR620019-2"/>
    </source>
</evidence>
<comment type="caution">
    <text evidence="6">The sequence shown here is derived from an EMBL/GenBank/DDBJ whole genome shotgun (WGS) entry which is preliminary data.</text>
</comment>
<dbReference type="EMBL" id="QEFB01000004">
    <property type="protein sequence ID" value="PWC07589.1"/>
    <property type="molecule type" value="Genomic_DNA"/>
</dbReference>
<accession>A0A2U1TFC8</accession>
<feature type="domain" description="PglD N-terminal" evidence="5">
    <location>
        <begin position="6"/>
        <end position="88"/>
    </location>
</feature>
<dbReference type="InterPro" id="IPR018357">
    <property type="entry name" value="Hexapep_transf_CS"/>
</dbReference>
<feature type="active site" description="Proton acceptor" evidence="3">
    <location>
        <position position="147"/>
    </location>
</feature>
<evidence type="ECO:0000256" key="3">
    <source>
        <dbReference type="PIRSR" id="PIRSR620019-1"/>
    </source>
</evidence>
<dbReference type="PROSITE" id="PS00101">
    <property type="entry name" value="HEXAPEP_TRANSFERASES"/>
    <property type="match status" value="1"/>
</dbReference>
<protein>
    <submittedName>
        <fullName evidence="6">Acetyltransferase</fullName>
    </submittedName>
</protein>
<sequence>MNAIPLVVIGAGGFGRETLDVVGANNADPSSPTFKIIGVLDSNPSERNLARLSKRDVLYLGSELSWLETSEPMNYVIGIGSPRTRELVDQRFRAAGWSAATLVHPTAVIGTDCEIGEGSVICGGVHVSTNVTIGRQAHLNPNSTIGHDSFIGHYVSVNPGAVVSGDVRVEDRTLIGASATILQGLRVGAGAVVAAAACVTRDVQSGTVVRGVPAK</sequence>
<dbReference type="InterPro" id="IPR050179">
    <property type="entry name" value="Trans_hexapeptide_repeat"/>
</dbReference>
<proteinExistence type="predicted"/>
<evidence type="ECO:0000313" key="6">
    <source>
        <dbReference type="EMBL" id="PWC07589.1"/>
    </source>
</evidence>
<dbReference type="Gene3D" id="3.40.50.20">
    <property type="match status" value="1"/>
</dbReference>
<dbReference type="GO" id="GO:0016740">
    <property type="term" value="F:transferase activity"/>
    <property type="evidence" value="ECO:0007669"/>
    <property type="project" value="UniProtKB-KW"/>
</dbReference>
<dbReference type="InterPro" id="IPR020019">
    <property type="entry name" value="AcTrfase_PglD-like"/>
</dbReference>
<feature type="site" description="Increases basicity of active site His" evidence="3">
    <location>
        <position position="148"/>
    </location>
</feature>
<dbReference type="AlphaFoldDB" id="A0A2U1TFC8"/>
<keyword evidence="1 6" id="KW-0808">Transferase</keyword>
<dbReference type="InterPro" id="IPR001451">
    <property type="entry name" value="Hexapep"/>
</dbReference>
<dbReference type="RefSeq" id="WP_108962536.1">
    <property type="nucleotide sequence ID" value="NZ_QEFB01000004.1"/>
</dbReference>
<name>A0A2U1TFC8_9MICO</name>
<gene>
    <name evidence="6" type="ORF">DF223_06025</name>
</gene>
<dbReference type="PANTHER" id="PTHR43300">
    <property type="entry name" value="ACETYLTRANSFERASE"/>
    <property type="match status" value="1"/>
</dbReference>
<dbReference type="Proteomes" id="UP000244962">
    <property type="component" value="Unassembled WGS sequence"/>
</dbReference>
<keyword evidence="7" id="KW-1185">Reference proteome</keyword>
<dbReference type="Pfam" id="PF14602">
    <property type="entry name" value="Hexapep_2"/>
    <property type="match status" value="1"/>
</dbReference>
<dbReference type="InterPro" id="IPR011004">
    <property type="entry name" value="Trimer_LpxA-like_sf"/>
</dbReference>
<dbReference type="NCBIfam" id="TIGR03570">
    <property type="entry name" value="NeuD_NnaD"/>
    <property type="match status" value="1"/>
</dbReference>
<organism evidence="6 7">
    <name type="scientific">Mycetocola zhujimingii</name>
    <dbReference type="NCBI Taxonomy" id="2079792"/>
    <lineage>
        <taxon>Bacteria</taxon>
        <taxon>Bacillati</taxon>
        <taxon>Actinomycetota</taxon>
        <taxon>Actinomycetes</taxon>
        <taxon>Micrococcales</taxon>
        <taxon>Microbacteriaceae</taxon>
        <taxon>Mycetocola</taxon>
    </lineage>
</organism>
<dbReference type="SUPFAM" id="SSF51161">
    <property type="entry name" value="Trimeric LpxA-like enzymes"/>
    <property type="match status" value="1"/>
</dbReference>